<comment type="caution">
    <text evidence="1">The sequence shown here is derived from an EMBL/GenBank/DDBJ whole genome shotgun (WGS) entry which is preliminary data.</text>
</comment>
<dbReference type="SUPFAM" id="SSF100910">
    <property type="entry name" value="Chemosensory protein Csp2"/>
    <property type="match status" value="2"/>
</dbReference>
<dbReference type="AlphaFoldDB" id="A0A8S0ZLK6"/>
<name>A0A8S0ZLK6_ARCPL</name>
<dbReference type="PANTHER" id="PTHR11257">
    <property type="entry name" value="CHEMOSENSORY PROTEIN-RELATED"/>
    <property type="match status" value="1"/>
</dbReference>
<dbReference type="InterPro" id="IPR005055">
    <property type="entry name" value="A10/PebIII"/>
</dbReference>
<reference evidence="1 2" key="1">
    <citation type="submission" date="2020-04" db="EMBL/GenBank/DDBJ databases">
        <authorList>
            <person name="Wallbank WR R."/>
            <person name="Pardo Diaz C."/>
            <person name="Kozak K."/>
            <person name="Martin S."/>
            <person name="Jiggins C."/>
            <person name="Moest M."/>
            <person name="Warren A I."/>
            <person name="Byers J.R.P. K."/>
            <person name="Montejo-Kovacevich G."/>
            <person name="Yen C E."/>
        </authorList>
    </citation>
    <scope>NUCLEOTIDE SEQUENCE [LARGE SCALE GENOMIC DNA]</scope>
</reference>
<evidence type="ECO:0000313" key="2">
    <source>
        <dbReference type="Proteomes" id="UP000494256"/>
    </source>
</evidence>
<evidence type="ECO:0000313" key="1">
    <source>
        <dbReference type="EMBL" id="CAB3234906.1"/>
    </source>
</evidence>
<dbReference type="OrthoDB" id="2160613at2759"/>
<organism evidence="1 2">
    <name type="scientific">Arctia plantaginis</name>
    <name type="common">Wood tiger moth</name>
    <name type="synonym">Phalaena plantaginis</name>
    <dbReference type="NCBI Taxonomy" id="874455"/>
    <lineage>
        <taxon>Eukaryota</taxon>
        <taxon>Metazoa</taxon>
        <taxon>Ecdysozoa</taxon>
        <taxon>Arthropoda</taxon>
        <taxon>Hexapoda</taxon>
        <taxon>Insecta</taxon>
        <taxon>Pterygota</taxon>
        <taxon>Neoptera</taxon>
        <taxon>Endopterygota</taxon>
        <taxon>Lepidoptera</taxon>
        <taxon>Glossata</taxon>
        <taxon>Ditrysia</taxon>
        <taxon>Noctuoidea</taxon>
        <taxon>Erebidae</taxon>
        <taxon>Arctiinae</taxon>
        <taxon>Arctia</taxon>
    </lineage>
</organism>
<sequence length="220" mass="24476">MTNNDRLLKAYALCFIGDGKCTAEGSDFKKWIPEAVQSSCGKCTEKQKVLVAKALKAIKTKLADEYVRLNKIHNPNSKYDSTIEDFLAKIVYHGTTHRARSGCIFDSSPGGSAGEHYDSKYDHFDVNELINSERLMKAYAHCFNGIGKCTPEGSDFKKWIPEAVQSSCGKCTEKQKILVAKALQALKTKLPEEYTALSKTHDPEGKHADDLQKFLDKYGA</sequence>
<dbReference type="Pfam" id="PF03392">
    <property type="entry name" value="OS-D"/>
    <property type="match status" value="2"/>
</dbReference>
<evidence type="ECO:0008006" key="3">
    <source>
        <dbReference type="Google" id="ProtNLM"/>
    </source>
</evidence>
<accession>A0A8S0ZLK6</accession>
<proteinExistence type="predicted"/>
<gene>
    <name evidence="1" type="ORF">APLA_LOCUS6789</name>
</gene>
<dbReference type="InterPro" id="IPR036682">
    <property type="entry name" value="OS_D_A10/PebIII_sf"/>
</dbReference>
<dbReference type="PANTHER" id="PTHR11257:SF12">
    <property type="entry name" value="EJACULATORY BULB-SPECIFIC PROTEIN 3-RELATED"/>
    <property type="match status" value="1"/>
</dbReference>
<protein>
    <recommendedName>
        <fullName evidence="3">Chemosensory protein</fullName>
    </recommendedName>
</protein>
<dbReference type="Proteomes" id="UP000494256">
    <property type="component" value="Unassembled WGS sequence"/>
</dbReference>
<dbReference type="EMBL" id="CADEBD010000297">
    <property type="protein sequence ID" value="CAB3234906.1"/>
    <property type="molecule type" value="Genomic_DNA"/>
</dbReference>
<dbReference type="Gene3D" id="1.10.2080.10">
    <property type="entry name" value="Insect odorant-binding protein A10/Ejaculatory bulb-specific protein 3"/>
    <property type="match status" value="2"/>
</dbReference>